<dbReference type="CDD" id="cd06558">
    <property type="entry name" value="crotonase-like"/>
    <property type="match status" value="1"/>
</dbReference>
<organism evidence="3 4">
    <name type="scientific">Caballeronia fortuita</name>
    <dbReference type="NCBI Taxonomy" id="1777138"/>
    <lineage>
        <taxon>Bacteria</taxon>
        <taxon>Pseudomonadati</taxon>
        <taxon>Pseudomonadota</taxon>
        <taxon>Betaproteobacteria</taxon>
        <taxon>Burkholderiales</taxon>
        <taxon>Burkholderiaceae</taxon>
        <taxon>Caballeronia</taxon>
    </lineage>
</organism>
<comment type="caution">
    <text evidence="3">The sequence shown here is derived from an EMBL/GenBank/DDBJ whole genome shotgun (WGS) entry which is preliminary data.</text>
</comment>
<dbReference type="Pfam" id="PF00378">
    <property type="entry name" value="ECH_1"/>
    <property type="match status" value="1"/>
</dbReference>
<dbReference type="PANTHER" id="PTHR43459">
    <property type="entry name" value="ENOYL-COA HYDRATASE"/>
    <property type="match status" value="1"/>
</dbReference>
<dbReference type="Gene3D" id="3.90.226.10">
    <property type="entry name" value="2-enoyl-CoA Hydratase, Chain A, domain 1"/>
    <property type="match status" value="1"/>
</dbReference>
<dbReference type="Proteomes" id="UP000054903">
    <property type="component" value="Unassembled WGS sequence"/>
</dbReference>
<evidence type="ECO:0000313" key="4">
    <source>
        <dbReference type="Proteomes" id="UP000054903"/>
    </source>
</evidence>
<dbReference type="AlphaFoldDB" id="A0A157Z9I6"/>
<dbReference type="GO" id="GO:0003824">
    <property type="term" value="F:catalytic activity"/>
    <property type="evidence" value="ECO:0007669"/>
    <property type="project" value="InterPro"/>
</dbReference>
<dbReference type="STRING" id="1777138.AWB77_00421"/>
<sequence>MYSGYQSLELRRHPHGVLEVVMPGAGANKSGLSTADANMHRELADIWRDIDRDPDTRVALIRGEGKGFSAGGDLGLVEEMANDFDVRARVWREARDLVYNVINCNKPIVSAMHGPAVGAGLVAGLLADISIASKSARIIDGHTRLGVAAGDHAAIVWPLLCGMAKAKYYLLLCEPVSGEEAERIGLVSLAVDENELMPKAIEVANRLAHGSQTAIRWTKYALNNWLRSAGPTFDTSLALEFMGFAGPDVHEGMRSLRERRAPDFPGGAPF</sequence>
<reference evidence="3" key="1">
    <citation type="submission" date="2016-01" db="EMBL/GenBank/DDBJ databases">
        <authorList>
            <person name="Peeters C."/>
        </authorList>
    </citation>
    <scope>NUCLEOTIDE SEQUENCE</scope>
    <source>
        <strain evidence="3">LMG 29320</strain>
    </source>
</reference>
<evidence type="ECO:0000256" key="1">
    <source>
        <dbReference type="ARBA" id="ARBA00005254"/>
    </source>
</evidence>
<dbReference type="SUPFAM" id="SSF52096">
    <property type="entry name" value="ClpP/crotonase"/>
    <property type="match status" value="1"/>
</dbReference>
<dbReference type="EMBL" id="FCNX02000001">
    <property type="protein sequence ID" value="SAK42138.1"/>
    <property type="molecule type" value="Genomic_DNA"/>
</dbReference>
<dbReference type="InterPro" id="IPR014748">
    <property type="entry name" value="Enoyl-CoA_hydra_C"/>
</dbReference>
<dbReference type="InterPro" id="IPR001753">
    <property type="entry name" value="Enoyl-CoA_hydra/iso"/>
</dbReference>
<keyword evidence="4" id="KW-1185">Reference proteome</keyword>
<evidence type="ECO:0000256" key="2">
    <source>
        <dbReference type="RuleBase" id="RU003707"/>
    </source>
</evidence>
<accession>A0A157Z9I6</accession>
<comment type="similarity">
    <text evidence="1 2">Belongs to the enoyl-CoA hydratase/isomerase family.</text>
</comment>
<gene>
    <name evidence="3" type="ORF">AWB77_00421</name>
</gene>
<dbReference type="PANTHER" id="PTHR43459:SF3">
    <property type="entry name" value="ENOYL-COA HYDRATASE ECHA15 (ENOYL HYDRASE) (UNSATURATED ACYL-COA HYDRATASE) (CROTONASE)-RELATED"/>
    <property type="match status" value="1"/>
</dbReference>
<dbReference type="NCBIfam" id="NF005595">
    <property type="entry name" value="PRK07327.1"/>
    <property type="match status" value="1"/>
</dbReference>
<name>A0A157Z9I6_9BURK</name>
<dbReference type="Gene3D" id="1.10.12.10">
    <property type="entry name" value="Lyase 2-enoyl-coa Hydratase, Chain A, domain 2"/>
    <property type="match status" value="1"/>
</dbReference>
<dbReference type="InterPro" id="IPR029045">
    <property type="entry name" value="ClpP/crotonase-like_dom_sf"/>
</dbReference>
<evidence type="ECO:0000313" key="3">
    <source>
        <dbReference type="EMBL" id="SAK42138.1"/>
    </source>
</evidence>
<protein>
    <submittedName>
        <fullName evidence="3">Enoyl-CoA hydratase</fullName>
    </submittedName>
</protein>
<dbReference type="InterPro" id="IPR018376">
    <property type="entry name" value="Enoyl-CoA_hyd/isom_CS"/>
</dbReference>
<dbReference type="PROSITE" id="PS00166">
    <property type="entry name" value="ENOYL_COA_HYDRATASE"/>
    <property type="match status" value="1"/>
</dbReference>
<proteinExistence type="inferred from homology"/>